<dbReference type="Proteomes" id="UP000215693">
    <property type="component" value="Unassembled WGS sequence"/>
</dbReference>
<dbReference type="EMBL" id="NGOH01000077">
    <property type="protein sequence ID" value="OYS12003.1"/>
    <property type="molecule type" value="Genomic_DNA"/>
</dbReference>
<reference evidence="2 3" key="1">
    <citation type="submission" date="2017-04" db="EMBL/GenBank/DDBJ databases">
        <authorList>
            <person name="Lin X.B."/>
            <person name="Stothard P."/>
            <person name="Tasseva G."/>
            <person name="Walter J."/>
        </authorList>
    </citation>
    <scope>NUCLEOTIDE SEQUENCE [LARGE SCALE GENOMIC DNA]</scope>
    <source>
        <strain evidence="2 3">117c</strain>
    </source>
</reference>
<name>A0A9X6P4Q8_LACJH</name>
<feature type="compositionally biased region" description="Polar residues" evidence="1">
    <location>
        <begin position="122"/>
        <end position="135"/>
    </location>
</feature>
<proteinExistence type="predicted"/>
<sequence length="290" mass="33946">MEEREVLKRLGFKEEKELASIEQLQDYNISYAEDDENYFNLSDKDGKKPEKIIESFLQYHRYLLPVFHYAYGRVTITGWRAWLENEVVYFHKGARHDKSWIQKRYETRENMSKHDESKDDSTNGTTVTHVDSIMSSGGKKSYPIDAGHVLAKLTNLTPLISDYLGSNQNSDNINTYPQFKNANEKDKITDHDYGQLHFERKALDNLPCYYEAEAIIRDWNDVVPIGTRIRMIDAINFKERFHVFIPNIVHEEFSPDSILNKTTAEQYRAFFKGGDLNSLKWKKADTPKNK</sequence>
<evidence type="ECO:0000256" key="1">
    <source>
        <dbReference type="SAM" id="MobiDB-lite"/>
    </source>
</evidence>
<dbReference type="AlphaFoldDB" id="A0A9X6P4Q8"/>
<dbReference type="Gene3D" id="3.40.570.10">
    <property type="entry name" value="Extracellular Endonuclease, subunit A"/>
    <property type="match status" value="1"/>
</dbReference>
<feature type="compositionally biased region" description="Basic and acidic residues" evidence="1">
    <location>
        <begin position="108"/>
        <end position="121"/>
    </location>
</feature>
<organism evidence="2 3">
    <name type="scientific">Lactobacillus johnsonii</name>
    <dbReference type="NCBI Taxonomy" id="33959"/>
    <lineage>
        <taxon>Bacteria</taxon>
        <taxon>Bacillati</taxon>
        <taxon>Bacillota</taxon>
        <taxon>Bacilli</taxon>
        <taxon>Lactobacillales</taxon>
        <taxon>Lactobacillaceae</taxon>
        <taxon>Lactobacillus</taxon>
    </lineage>
</organism>
<feature type="region of interest" description="Disordered" evidence="1">
    <location>
        <begin position="108"/>
        <end position="138"/>
    </location>
</feature>
<dbReference type="RefSeq" id="WP_094497091.1">
    <property type="nucleotide sequence ID" value="NZ_NGOD01000004.1"/>
</dbReference>
<evidence type="ECO:0000313" key="3">
    <source>
        <dbReference type="Proteomes" id="UP000215693"/>
    </source>
</evidence>
<evidence type="ECO:0000313" key="2">
    <source>
        <dbReference type="EMBL" id="OYS12003.1"/>
    </source>
</evidence>
<dbReference type="InterPro" id="IPR044929">
    <property type="entry name" value="DNA/RNA_non-sp_Endonuclease_sf"/>
</dbReference>
<gene>
    <name evidence="2" type="ORF">CBF50_07170</name>
</gene>
<comment type="caution">
    <text evidence="2">The sequence shown here is derived from an EMBL/GenBank/DDBJ whole genome shotgun (WGS) entry which is preliminary data.</text>
</comment>
<accession>A0A9X6P4Q8</accession>
<protein>
    <submittedName>
        <fullName evidence="2">Uncharacterized protein</fullName>
    </submittedName>
</protein>
<reference evidence="2 3" key="2">
    <citation type="submission" date="2017-09" db="EMBL/GenBank/DDBJ databases">
        <title>Tripartite evolution among Lactobacillus johnsonii, Lactobacillus taiwanensis, Lactobacillus reuteri and their rodent host.</title>
        <authorList>
            <person name="Wang T."/>
            <person name="Knowles S."/>
            <person name="Cheng C."/>
        </authorList>
    </citation>
    <scope>NUCLEOTIDE SEQUENCE [LARGE SCALE GENOMIC DNA]</scope>
    <source>
        <strain evidence="2 3">117c</strain>
    </source>
</reference>